<evidence type="ECO:0000313" key="3">
    <source>
        <dbReference type="Proteomes" id="UP000499080"/>
    </source>
</evidence>
<dbReference type="Gene3D" id="3.30.710.10">
    <property type="entry name" value="Potassium Channel Kv1.1, Chain A"/>
    <property type="match status" value="1"/>
</dbReference>
<dbReference type="SUPFAM" id="SSF54695">
    <property type="entry name" value="POZ domain"/>
    <property type="match status" value="1"/>
</dbReference>
<dbReference type="AlphaFoldDB" id="A0A4Y2PVD4"/>
<sequence>MDKYCEHEKIYDNSKMEYYFFTWSVPNVSSINNLNANTVEYAMKNGYTYNGTLNVSKDKIRFSIVSTSPYLKCFVSMFIGSKTLLLSNSSNTPKRNYYSCRYNYCYDFVPLSSGDEAFQKLKQHPNNTLVLICRMIHRENDLSTRSVKTPVNTSTNSLYNLKTLAAAFRNSSESSSKENVLLRVGKETETVSKVVLCARSPVFAKMFQSDMRELRSNTVTVTDIKMPVLKVLVSFLYTGELPNVDFDFLFDLYYASDKYDVADLRQLCADLLLPQISMENVIRVWKFAYSHDDALLKSTAIASIATNFEKWFSTIEWKNLVNDEPEIAAEVLNFLDFFKRGLYIAFQLLKL</sequence>
<dbReference type="EMBL" id="BGPR01012016">
    <property type="protein sequence ID" value="GBN54096.1"/>
    <property type="molecule type" value="Genomic_DNA"/>
</dbReference>
<protein>
    <submittedName>
        <fullName evidence="2">Speckle-type POZ protein</fullName>
    </submittedName>
</protein>
<dbReference type="Pfam" id="PF00651">
    <property type="entry name" value="BTB"/>
    <property type="match status" value="1"/>
</dbReference>
<dbReference type="PANTHER" id="PTHR24413">
    <property type="entry name" value="SPECKLE-TYPE POZ PROTEIN"/>
    <property type="match status" value="1"/>
</dbReference>
<dbReference type="Proteomes" id="UP000499080">
    <property type="component" value="Unassembled WGS sequence"/>
</dbReference>
<comment type="caution">
    <text evidence="2">The sequence shown here is derived from an EMBL/GenBank/DDBJ whole genome shotgun (WGS) entry which is preliminary data.</text>
</comment>
<proteinExistence type="predicted"/>
<name>A0A4Y2PVD4_ARAVE</name>
<gene>
    <name evidence="2" type="primary">SPOP_15</name>
    <name evidence="2" type="ORF">AVEN_123614_1</name>
</gene>
<accession>A0A4Y2PVD4</accession>
<dbReference type="PROSITE" id="PS50097">
    <property type="entry name" value="BTB"/>
    <property type="match status" value="1"/>
</dbReference>
<dbReference type="Gene3D" id="1.25.40.420">
    <property type="match status" value="1"/>
</dbReference>
<organism evidence="2 3">
    <name type="scientific">Araneus ventricosus</name>
    <name type="common">Orbweaver spider</name>
    <name type="synonym">Epeira ventricosa</name>
    <dbReference type="NCBI Taxonomy" id="182803"/>
    <lineage>
        <taxon>Eukaryota</taxon>
        <taxon>Metazoa</taxon>
        <taxon>Ecdysozoa</taxon>
        <taxon>Arthropoda</taxon>
        <taxon>Chelicerata</taxon>
        <taxon>Arachnida</taxon>
        <taxon>Araneae</taxon>
        <taxon>Araneomorphae</taxon>
        <taxon>Entelegynae</taxon>
        <taxon>Araneoidea</taxon>
        <taxon>Araneidae</taxon>
        <taxon>Araneus</taxon>
    </lineage>
</organism>
<dbReference type="OrthoDB" id="5834576at2759"/>
<evidence type="ECO:0000313" key="2">
    <source>
        <dbReference type="EMBL" id="GBN54096.1"/>
    </source>
</evidence>
<feature type="domain" description="BTB" evidence="1">
    <location>
        <begin position="178"/>
        <end position="245"/>
    </location>
</feature>
<evidence type="ECO:0000259" key="1">
    <source>
        <dbReference type="PROSITE" id="PS50097"/>
    </source>
</evidence>
<dbReference type="InterPro" id="IPR000210">
    <property type="entry name" value="BTB/POZ_dom"/>
</dbReference>
<reference evidence="2 3" key="1">
    <citation type="journal article" date="2019" name="Sci. Rep.">
        <title>Orb-weaving spider Araneus ventricosus genome elucidates the spidroin gene catalogue.</title>
        <authorList>
            <person name="Kono N."/>
            <person name="Nakamura H."/>
            <person name="Ohtoshi R."/>
            <person name="Moran D.A.P."/>
            <person name="Shinohara A."/>
            <person name="Yoshida Y."/>
            <person name="Fujiwara M."/>
            <person name="Mori M."/>
            <person name="Tomita M."/>
            <person name="Arakawa K."/>
        </authorList>
    </citation>
    <scope>NUCLEOTIDE SEQUENCE [LARGE SCALE GENOMIC DNA]</scope>
</reference>
<dbReference type="InterPro" id="IPR011333">
    <property type="entry name" value="SKP1/BTB/POZ_sf"/>
</dbReference>
<dbReference type="SMART" id="SM00225">
    <property type="entry name" value="BTB"/>
    <property type="match status" value="1"/>
</dbReference>
<keyword evidence="3" id="KW-1185">Reference proteome</keyword>